<dbReference type="Proteomes" id="UP000824120">
    <property type="component" value="Chromosome 8"/>
</dbReference>
<keyword evidence="3" id="KW-1185">Reference proteome</keyword>
<feature type="compositionally biased region" description="Basic and acidic residues" evidence="1">
    <location>
        <begin position="244"/>
        <end position="260"/>
    </location>
</feature>
<protein>
    <submittedName>
        <fullName evidence="2">Uncharacterized protein</fullName>
    </submittedName>
</protein>
<dbReference type="PANTHER" id="PTHR31365:SF15">
    <property type="entry name" value="EXPRESSED PROTEIN"/>
    <property type="match status" value="1"/>
</dbReference>
<feature type="region of interest" description="Disordered" evidence="1">
    <location>
        <begin position="227"/>
        <end position="369"/>
    </location>
</feature>
<feature type="region of interest" description="Disordered" evidence="1">
    <location>
        <begin position="94"/>
        <end position="113"/>
    </location>
</feature>
<accession>A0A9J5XXF9</accession>
<sequence length="369" mass="41356">MHLSLEMQELALAQTLEMQELALGQKLLIFKWRMELLNYPKTSTPSYIKNERKLKRIYWVYLVEMMGSNRREEGSVMVKNSNVFAALDTLRKKKKSDKEKSKESSKKEQEPEVLWAPAPLTVKSWADVDDEDDDDYYATTAPLQSFVGSLESGKKPEPVEETESEDDLLDEDEDVEDNDHESEVPEHAEPVGQKIEASPAPKEAERQLSKKERRKKELAELEALLADFGVEQKESGPEDLPDVANEKKEGQPSEDVEKKNSGATEPKSAKKKKKKDKASKEVKESEDQPNNVDVTTGPEETGGAGPVEDVSTVDMKERLKRVASAKKKKSGKETDAAARAASIEAAARNSKLAAAKKKEKSHYNQQPTR</sequence>
<feature type="compositionally biased region" description="Basic and acidic residues" evidence="1">
    <location>
        <begin position="202"/>
        <end position="214"/>
    </location>
</feature>
<feature type="compositionally biased region" description="Basic residues" evidence="1">
    <location>
        <begin position="318"/>
        <end position="330"/>
    </location>
</feature>
<gene>
    <name evidence="2" type="ORF">H5410_042382</name>
</gene>
<dbReference type="EMBL" id="JACXVP010000008">
    <property type="protein sequence ID" value="KAG5591868.1"/>
    <property type="molecule type" value="Genomic_DNA"/>
</dbReference>
<dbReference type="PANTHER" id="PTHR31365">
    <property type="entry name" value="EXPRESSED PROTEIN"/>
    <property type="match status" value="1"/>
</dbReference>
<comment type="caution">
    <text evidence="2">The sequence shown here is derived from an EMBL/GenBank/DDBJ whole genome shotgun (WGS) entry which is preliminary data.</text>
</comment>
<dbReference type="OrthoDB" id="693363at2759"/>
<proteinExistence type="predicted"/>
<organism evidence="2 3">
    <name type="scientific">Solanum commersonii</name>
    <name type="common">Commerson's wild potato</name>
    <name type="synonym">Commerson's nightshade</name>
    <dbReference type="NCBI Taxonomy" id="4109"/>
    <lineage>
        <taxon>Eukaryota</taxon>
        <taxon>Viridiplantae</taxon>
        <taxon>Streptophyta</taxon>
        <taxon>Embryophyta</taxon>
        <taxon>Tracheophyta</taxon>
        <taxon>Spermatophyta</taxon>
        <taxon>Magnoliopsida</taxon>
        <taxon>eudicotyledons</taxon>
        <taxon>Gunneridae</taxon>
        <taxon>Pentapetalae</taxon>
        <taxon>asterids</taxon>
        <taxon>lamiids</taxon>
        <taxon>Solanales</taxon>
        <taxon>Solanaceae</taxon>
        <taxon>Solanoideae</taxon>
        <taxon>Solaneae</taxon>
        <taxon>Solanum</taxon>
    </lineage>
</organism>
<dbReference type="AlphaFoldDB" id="A0A9J5XXF9"/>
<feature type="compositionally biased region" description="Acidic residues" evidence="1">
    <location>
        <begin position="159"/>
        <end position="180"/>
    </location>
</feature>
<evidence type="ECO:0000313" key="2">
    <source>
        <dbReference type="EMBL" id="KAG5591868.1"/>
    </source>
</evidence>
<feature type="region of interest" description="Disordered" evidence="1">
    <location>
        <begin position="142"/>
        <end position="214"/>
    </location>
</feature>
<name>A0A9J5XXF9_SOLCO</name>
<reference evidence="2 3" key="1">
    <citation type="submission" date="2020-09" db="EMBL/GenBank/DDBJ databases">
        <title>De no assembly of potato wild relative species, Solanum commersonii.</title>
        <authorList>
            <person name="Cho K."/>
        </authorList>
    </citation>
    <scope>NUCLEOTIDE SEQUENCE [LARGE SCALE GENOMIC DNA]</scope>
    <source>
        <strain evidence="2">LZ3.2</strain>
        <tissue evidence="2">Leaf</tissue>
    </source>
</reference>
<evidence type="ECO:0000313" key="3">
    <source>
        <dbReference type="Proteomes" id="UP000824120"/>
    </source>
</evidence>
<feature type="compositionally biased region" description="Basic and acidic residues" evidence="1">
    <location>
        <begin position="96"/>
        <end position="110"/>
    </location>
</feature>
<evidence type="ECO:0000256" key="1">
    <source>
        <dbReference type="SAM" id="MobiDB-lite"/>
    </source>
</evidence>
<feature type="compositionally biased region" description="Low complexity" evidence="1">
    <location>
        <begin position="337"/>
        <end position="353"/>
    </location>
</feature>